<dbReference type="PRINTS" id="PR00036">
    <property type="entry name" value="HTHLACI"/>
</dbReference>
<feature type="domain" description="HTH lacI-type" evidence="5">
    <location>
        <begin position="5"/>
        <end position="59"/>
    </location>
</feature>
<dbReference type="GO" id="GO:0003677">
    <property type="term" value="F:DNA binding"/>
    <property type="evidence" value="ECO:0007669"/>
    <property type="project" value="UniProtKB-KW"/>
</dbReference>
<dbReference type="InterPro" id="IPR010982">
    <property type="entry name" value="Lambda_DNA-bd_dom_sf"/>
</dbReference>
<dbReference type="InterPro" id="IPR028082">
    <property type="entry name" value="Peripla_BP_I"/>
</dbReference>
<keyword evidence="3 6" id="KW-0238">DNA-binding</keyword>
<organism evidence="6 7">
    <name type="scientific">Marinilactibacillus psychrotolerans</name>
    <dbReference type="NCBI Taxonomy" id="191770"/>
    <lineage>
        <taxon>Bacteria</taxon>
        <taxon>Bacillati</taxon>
        <taxon>Bacillota</taxon>
        <taxon>Bacilli</taxon>
        <taxon>Lactobacillales</taxon>
        <taxon>Carnobacteriaceae</taxon>
        <taxon>Marinilactibacillus</taxon>
    </lineage>
</organism>
<dbReference type="Pfam" id="PF00356">
    <property type="entry name" value="LacI"/>
    <property type="match status" value="1"/>
</dbReference>
<dbReference type="PROSITE" id="PS50932">
    <property type="entry name" value="HTH_LACI_2"/>
    <property type="match status" value="1"/>
</dbReference>
<dbReference type="InterPro" id="IPR000843">
    <property type="entry name" value="HTH_LacI"/>
</dbReference>
<dbReference type="SUPFAM" id="SSF53822">
    <property type="entry name" value="Periplasmic binding protein-like I"/>
    <property type="match status" value="1"/>
</dbReference>
<gene>
    <name evidence="6" type="ORF">ACEN37_07690</name>
</gene>
<dbReference type="Gene3D" id="1.10.260.40">
    <property type="entry name" value="lambda repressor-like DNA-binding domains"/>
    <property type="match status" value="1"/>
</dbReference>
<keyword evidence="1" id="KW-0678">Repressor</keyword>
<dbReference type="RefSeq" id="WP_407142058.1">
    <property type="nucleotide sequence ID" value="NZ_JBGQQI010000017.1"/>
</dbReference>
<dbReference type="CDD" id="cd01392">
    <property type="entry name" value="HTH_LacI"/>
    <property type="match status" value="1"/>
</dbReference>
<reference evidence="6 7" key="1">
    <citation type="submission" date="2024-08" db="EMBL/GenBank/DDBJ databases">
        <authorList>
            <person name="Arias E."/>
        </authorList>
    </citation>
    <scope>NUCLEOTIDE SEQUENCE [LARGE SCALE GENOMIC DNA]</scope>
    <source>
        <strain evidence="6 7">FAM 24106</strain>
    </source>
</reference>
<dbReference type="Proteomes" id="UP001625374">
    <property type="component" value="Unassembled WGS sequence"/>
</dbReference>
<dbReference type="CDD" id="cd06267">
    <property type="entry name" value="PBP1_LacI_sugar_binding-like"/>
    <property type="match status" value="1"/>
</dbReference>
<protein>
    <submittedName>
        <fullName evidence="6">LacI family DNA-binding transcriptional regulator</fullName>
    </submittedName>
</protein>
<dbReference type="Pfam" id="PF13377">
    <property type="entry name" value="Peripla_BP_3"/>
    <property type="match status" value="1"/>
</dbReference>
<evidence type="ECO:0000313" key="6">
    <source>
        <dbReference type="EMBL" id="MFL2103135.1"/>
    </source>
</evidence>
<evidence type="ECO:0000256" key="1">
    <source>
        <dbReference type="ARBA" id="ARBA00022491"/>
    </source>
</evidence>
<dbReference type="PROSITE" id="PS00356">
    <property type="entry name" value="HTH_LACI_1"/>
    <property type="match status" value="1"/>
</dbReference>
<dbReference type="EMBL" id="JBGQQK010000020">
    <property type="protein sequence ID" value="MFL2103135.1"/>
    <property type="molecule type" value="Genomic_DNA"/>
</dbReference>
<dbReference type="InterPro" id="IPR046335">
    <property type="entry name" value="LacI/GalR-like_sensor"/>
</dbReference>
<accession>A0ABW8UJN8</accession>
<dbReference type="Gene3D" id="3.40.50.2300">
    <property type="match status" value="2"/>
</dbReference>
<proteinExistence type="predicted"/>
<dbReference type="PANTHER" id="PTHR30146:SF148">
    <property type="entry name" value="HTH-TYPE TRANSCRIPTIONAL REPRESSOR PURR-RELATED"/>
    <property type="match status" value="1"/>
</dbReference>
<evidence type="ECO:0000256" key="2">
    <source>
        <dbReference type="ARBA" id="ARBA00023015"/>
    </source>
</evidence>
<evidence type="ECO:0000256" key="3">
    <source>
        <dbReference type="ARBA" id="ARBA00023125"/>
    </source>
</evidence>
<dbReference type="PANTHER" id="PTHR30146">
    <property type="entry name" value="LACI-RELATED TRANSCRIPTIONAL REPRESSOR"/>
    <property type="match status" value="1"/>
</dbReference>
<dbReference type="SMART" id="SM00354">
    <property type="entry name" value="HTH_LACI"/>
    <property type="match status" value="1"/>
</dbReference>
<sequence>MNNRITIRDVAKEANVSIATVSKALNGVDVVKPATKKKILETAERLHYVPNFMGKQLKKVKTNTLGFYTTSISGPYFSVLVESIAREAEKHGYSLNVFISADKKVVLNSILGGMVDGMIGFEDLLNHDDLEAIKREHIKAVFIDRNIQDQSFGSVVFDSFDKGKEATEYLLSLGYEKVAFVTGIEGVYDSDERYKGYRAALEDANISFDKELIIEGFFEETVAYTAVINFLRKFPGKMPIAFLAGNDLSAIGTVKAIKESGYSVPEDFSVIGFDGIDLLNYFTPSLSTVKNPISKQGIMAVNHLIDLINEKNTGQSFVLKGKLIVNQSTRII</sequence>
<evidence type="ECO:0000259" key="5">
    <source>
        <dbReference type="PROSITE" id="PS50932"/>
    </source>
</evidence>
<keyword evidence="4" id="KW-0804">Transcription</keyword>
<keyword evidence="2" id="KW-0805">Transcription regulation</keyword>
<dbReference type="SUPFAM" id="SSF47413">
    <property type="entry name" value="lambda repressor-like DNA-binding domains"/>
    <property type="match status" value="1"/>
</dbReference>
<evidence type="ECO:0000313" key="7">
    <source>
        <dbReference type="Proteomes" id="UP001625374"/>
    </source>
</evidence>
<name>A0ABW8UJN8_9LACT</name>
<keyword evidence="7" id="KW-1185">Reference proteome</keyword>
<evidence type="ECO:0000256" key="4">
    <source>
        <dbReference type="ARBA" id="ARBA00023163"/>
    </source>
</evidence>
<comment type="caution">
    <text evidence="6">The sequence shown here is derived from an EMBL/GenBank/DDBJ whole genome shotgun (WGS) entry which is preliminary data.</text>
</comment>